<dbReference type="CDD" id="cd04179">
    <property type="entry name" value="DPM_DPG-synthase_like"/>
    <property type="match status" value="1"/>
</dbReference>
<dbReference type="Pfam" id="PF00535">
    <property type="entry name" value="Glycos_transf_2"/>
    <property type="match status" value="1"/>
</dbReference>
<feature type="domain" description="Glycosyltransferase 2-like" evidence="1">
    <location>
        <begin position="4"/>
        <end position="158"/>
    </location>
</feature>
<evidence type="ECO:0000313" key="3">
    <source>
        <dbReference type="Proteomes" id="UP000177025"/>
    </source>
</evidence>
<organism evidence="2 3">
    <name type="scientific">candidate division WOR-3 bacterium RBG_13_43_14</name>
    <dbReference type="NCBI Taxonomy" id="1802590"/>
    <lineage>
        <taxon>Bacteria</taxon>
        <taxon>Bacteria division WOR-3</taxon>
    </lineage>
</organism>
<dbReference type="EMBL" id="MEUM01000150">
    <property type="protein sequence ID" value="OGC39121.1"/>
    <property type="molecule type" value="Genomic_DNA"/>
</dbReference>
<name>A0A1F4U2K9_UNCW3</name>
<protein>
    <recommendedName>
        <fullName evidence="1">Glycosyltransferase 2-like domain-containing protein</fullName>
    </recommendedName>
</protein>
<dbReference type="InterPro" id="IPR050256">
    <property type="entry name" value="Glycosyltransferase_2"/>
</dbReference>
<evidence type="ECO:0000259" key="1">
    <source>
        <dbReference type="Pfam" id="PF00535"/>
    </source>
</evidence>
<dbReference type="AlphaFoldDB" id="A0A1F4U2K9"/>
<dbReference type="PANTHER" id="PTHR48090:SF7">
    <property type="entry name" value="RFBJ PROTEIN"/>
    <property type="match status" value="1"/>
</dbReference>
<evidence type="ECO:0000313" key="2">
    <source>
        <dbReference type="EMBL" id="OGC39121.1"/>
    </source>
</evidence>
<reference evidence="2 3" key="1">
    <citation type="journal article" date="2016" name="Nat. Commun.">
        <title>Thousands of microbial genomes shed light on interconnected biogeochemical processes in an aquifer system.</title>
        <authorList>
            <person name="Anantharaman K."/>
            <person name="Brown C.T."/>
            <person name="Hug L.A."/>
            <person name="Sharon I."/>
            <person name="Castelle C.J."/>
            <person name="Probst A.J."/>
            <person name="Thomas B.C."/>
            <person name="Singh A."/>
            <person name="Wilkins M.J."/>
            <person name="Karaoz U."/>
            <person name="Brodie E.L."/>
            <person name="Williams K.H."/>
            <person name="Hubbard S.S."/>
            <person name="Banfield J.F."/>
        </authorList>
    </citation>
    <scope>NUCLEOTIDE SEQUENCE [LARGE SCALE GENOMIC DNA]</scope>
</reference>
<dbReference type="InterPro" id="IPR001173">
    <property type="entry name" value="Glyco_trans_2-like"/>
</dbReference>
<dbReference type="Gene3D" id="3.90.550.10">
    <property type="entry name" value="Spore Coat Polysaccharide Biosynthesis Protein SpsA, Chain A"/>
    <property type="match status" value="1"/>
</dbReference>
<gene>
    <name evidence="2" type="ORF">A2Y85_02015</name>
</gene>
<proteinExistence type="predicted"/>
<accession>A0A1F4U2K9</accession>
<comment type="caution">
    <text evidence="2">The sequence shown here is derived from an EMBL/GenBank/DDBJ whole genome shotgun (WGS) entry which is preliminary data.</text>
</comment>
<dbReference type="SUPFAM" id="SSF53448">
    <property type="entry name" value="Nucleotide-diphospho-sugar transferases"/>
    <property type="match status" value="1"/>
</dbReference>
<dbReference type="InterPro" id="IPR029044">
    <property type="entry name" value="Nucleotide-diphossugar_trans"/>
</dbReference>
<dbReference type="Proteomes" id="UP000177025">
    <property type="component" value="Unassembled WGS sequence"/>
</dbReference>
<sequence length="220" mass="25369">MLLSIIMPVYNEINNIEHIINAIKSVDISKEIIVVDDFSKDGTRDILKKINGITLVLHDRNSGKGAAIRSGLNRVTGDYVLIQDADLEYSPHEYYKLLEPAKSMNAQVVYGSRMLGKGVFMKRSYYANRFLTFLFNILYNDRITDMETCYKLIRSDIMRGLNLISSRFEIEPEITCKLSKRKIRIIEVPISYQGRRQGKKIGPGDGIQAVWNLLKWKFKR</sequence>
<dbReference type="PANTHER" id="PTHR48090">
    <property type="entry name" value="UNDECAPRENYL-PHOSPHATE 4-DEOXY-4-FORMAMIDO-L-ARABINOSE TRANSFERASE-RELATED"/>
    <property type="match status" value="1"/>
</dbReference>